<keyword evidence="5 6" id="KW-0472">Membrane</keyword>
<feature type="transmembrane region" description="Helical" evidence="6">
    <location>
        <begin position="131"/>
        <end position="152"/>
    </location>
</feature>
<dbReference type="GO" id="GO:0017004">
    <property type="term" value="P:cytochrome complex assembly"/>
    <property type="evidence" value="ECO:0007669"/>
    <property type="project" value="UniProtKB-KW"/>
</dbReference>
<dbReference type="PANTHER" id="PTHR30071">
    <property type="entry name" value="HEME EXPORTER PROTEIN C"/>
    <property type="match status" value="1"/>
</dbReference>
<dbReference type="PANTHER" id="PTHR30071:SF1">
    <property type="entry name" value="CYTOCHROME B_B6 PROTEIN-RELATED"/>
    <property type="match status" value="1"/>
</dbReference>
<dbReference type="InterPro" id="IPR002541">
    <property type="entry name" value="Cyt_c_assembly"/>
</dbReference>
<evidence type="ECO:0000256" key="1">
    <source>
        <dbReference type="ARBA" id="ARBA00004141"/>
    </source>
</evidence>
<evidence type="ECO:0000259" key="7">
    <source>
        <dbReference type="Pfam" id="PF01578"/>
    </source>
</evidence>
<feature type="transmembrane region" description="Helical" evidence="6">
    <location>
        <begin position="36"/>
        <end position="55"/>
    </location>
</feature>
<proteinExistence type="predicted"/>
<organism evidence="8">
    <name type="scientific">marine metagenome</name>
    <dbReference type="NCBI Taxonomy" id="408172"/>
    <lineage>
        <taxon>unclassified sequences</taxon>
        <taxon>metagenomes</taxon>
        <taxon>ecological metagenomes</taxon>
    </lineage>
</organism>
<sequence>MANITFNATLLIYLIATLGYTIYLANRKPIVKSISFFSLGLGLFSHTITICLRSMETGHGPYTTGFEITSFFAWVIVVIFFITEWKYKIKDLGAFVIPVVFLILLYSAFQSREYSLIDESSTMFWLTMHRTLSIIGYAAFAIAFGAAVMYLIQENQVKNKKLGVMYFRMPSLEVLDNLNYKVIAIGFPLFTLGFMTGSIWNVKTDESLFSWDVMRTWPLIAVWLIYCGIFFGRLLVGWRGKKAAQGAILGFVAIIFSYFFHVV</sequence>
<protein>
    <recommendedName>
        <fullName evidence="7">Cytochrome c assembly protein domain-containing protein</fullName>
    </recommendedName>
</protein>
<evidence type="ECO:0000256" key="3">
    <source>
        <dbReference type="ARBA" id="ARBA00022748"/>
    </source>
</evidence>
<keyword evidence="4 6" id="KW-1133">Transmembrane helix</keyword>
<dbReference type="InterPro" id="IPR045062">
    <property type="entry name" value="Cyt_c_biogenesis_CcsA/CcmC"/>
</dbReference>
<evidence type="ECO:0000313" key="8">
    <source>
        <dbReference type="EMBL" id="SVA39103.1"/>
    </source>
</evidence>
<feature type="transmembrane region" description="Helical" evidence="6">
    <location>
        <begin position="220"/>
        <end position="236"/>
    </location>
</feature>
<name>A0A381VI21_9ZZZZ</name>
<evidence type="ECO:0000256" key="6">
    <source>
        <dbReference type="SAM" id="Phobius"/>
    </source>
</evidence>
<feature type="transmembrane region" description="Helical" evidence="6">
    <location>
        <begin position="94"/>
        <end position="111"/>
    </location>
</feature>
<keyword evidence="2 6" id="KW-0812">Transmembrane</keyword>
<comment type="subcellular location">
    <subcellularLocation>
        <location evidence="1">Membrane</location>
        <topology evidence="1">Multi-pass membrane protein</topology>
    </subcellularLocation>
</comment>
<dbReference type="Pfam" id="PF01578">
    <property type="entry name" value="Cytochrom_C_asm"/>
    <property type="match status" value="1"/>
</dbReference>
<dbReference type="GO" id="GO:0020037">
    <property type="term" value="F:heme binding"/>
    <property type="evidence" value="ECO:0007669"/>
    <property type="project" value="InterPro"/>
</dbReference>
<evidence type="ECO:0000256" key="5">
    <source>
        <dbReference type="ARBA" id="ARBA00023136"/>
    </source>
</evidence>
<reference evidence="8" key="1">
    <citation type="submission" date="2018-05" db="EMBL/GenBank/DDBJ databases">
        <authorList>
            <person name="Lanie J.A."/>
            <person name="Ng W.-L."/>
            <person name="Kazmierczak K.M."/>
            <person name="Andrzejewski T.M."/>
            <person name="Davidsen T.M."/>
            <person name="Wayne K.J."/>
            <person name="Tettelin H."/>
            <person name="Glass J.I."/>
            <person name="Rusch D."/>
            <person name="Podicherti R."/>
            <person name="Tsui H.-C.T."/>
            <person name="Winkler M.E."/>
        </authorList>
    </citation>
    <scope>NUCLEOTIDE SEQUENCE</scope>
</reference>
<feature type="transmembrane region" description="Helical" evidence="6">
    <location>
        <begin position="178"/>
        <end position="200"/>
    </location>
</feature>
<accession>A0A381VI21</accession>
<feature type="domain" description="Cytochrome c assembly protein" evidence="7">
    <location>
        <begin position="67"/>
        <end position="260"/>
    </location>
</feature>
<feature type="transmembrane region" description="Helical" evidence="6">
    <location>
        <begin position="61"/>
        <end position="82"/>
    </location>
</feature>
<gene>
    <name evidence="8" type="ORF">METZ01_LOCUS91957</name>
</gene>
<dbReference type="AlphaFoldDB" id="A0A381VI21"/>
<feature type="transmembrane region" description="Helical" evidence="6">
    <location>
        <begin position="6"/>
        <end position="24"/>
    </location>
</feature>
<keyword evidence="3" id="KW-0201">Cytochrome c-type biogenesis</keyword>
<evidence type="ECO:0000256" key="2">
    <source>
        <dbReference type="ARBA" id="ARBA00022692"/>
    </source>
</evidence>
<evidence type="ECO:0000256" key="4">
    <source>
        <dbReference type="ARBA" id="ARBA00022989"/>
    </source>
</evidence>
<feature type="transmembrane region" description="Helical" evidence="6">
    <location>
        <begin position="243"/>
        <end position="260"/>
    </location>
</feature>
<dbReference type="GO" id="GO:0005886">
    <property type="term" value="C:plasma membrane"/>
    <property type="evidence" value="ECO:0007669"/>
    <property type="project" value="TreeGrafter"/>
</dbReference>
<dbReference type="EMBL" id="UINC01008695">
    <property type="protein sequence ID" value="SVA39103.1"/>
    <property type="molecule type" value="Genomic_DNA"/>
</dbReference>